<feature type="chain" id="PRO_5034221492" description="Lipoprotein" evidence="1">
    <location>
        <begin position="21"/>
        <end position="144"/>
    </location>
</feature>
<dbReference type="AlphaFoldDB" id="A0A7M2WVC8"/>
<accession>A0A7M2WVC8</accession>
<proteinExistence type="predicted"/>
<keyword evidence="3" id="KW-1185">Reference proteome</keyword>
<evidence type="ECO:0000256" key="1">
    <source>
        <dbReference type="SAM" id="SignalP"/>
    </source>
</evidence>
<dbReference type="PROSITE" id="PS51257">
    <property type="entry name" value="PROKAR_LIPOPROTEIN"/>
    <property type="match status" value="1"/>
</dbReference>
<dbReference type="EMBL" id="CP063458">
    <property type="protein sequence ID" value="QOV89507.1"/>
    <property type="molecule type" value="Genomic_DNA"/>
</dbReference>
<keyword evidence="1" id="KW-0732">Signal</keyword>
<sequence length="144" mass="14925">MRSIVPTLILLSVAAGCASAPPKAKAPRQLPEPATFRITGTLTANLTPQLMAQTGLPQTIKVSLEANARSEALSAEPLRSRHEGHMKLTLTDGEGKQSLANVDISVGGDSDGSPTEGLGQAITRYLDAASMMARPIPQSGGPAR</sequence>
<dbReference type="Proteomes" id="UP000593765">
    <property type="component" value="Chromosome"/>
</dbReference>
<evidence type="ECO:0008006" key="4">
    <source>
        <dbReference type="Google" id="ProtNLM"/>
    </source>
</evidence>
<reference evidence="2 3" key="1">
    <citation type="submission" date="2020-10" db="EMBL/GenBank/DDBJ databases">
        <title>Wide distribution of Phycisphaera-like planctomycetes from WD2101 soil group in peatlands and genome analysis of the first cultivated representative.</title>
        <authorList>
            <person name="Dedysh S.N."/>
            <person name="Beletsky A.V."/>
            <person name="Ivanova A."/>
            <person name="Kulichevskaya I.S."/>
            <person name="Suzina N.E."/>
            <person name="Philippov D.A."/>
            <person name="Rakitin A.L."/>
            <person name="Mardanov A.V."/>
            <person name="Ravin N.V."/>
        </authorList>
    </citation>
    <scope>NUCLEOTIDE SEQUENCE [LARGE SCALE GENOMIC DNA]</scope>
    <source>
        <strain evidence="2 3">M1803</strain>
    </source>
</reference>
<name>A0A7M2WVC8_9BACT</name>
<evidence type="ECO:0000313" key="2">
    <source>
        <dbReference type="EMBL" id="QOV89507.1"/>
    </source>
</evidence>
<dbReference type="KEGG" id="hbs:IPV69_25490"/>
<organism evidence="2 3">
    <name type="scientific">Humisphaera borealis</name>
    <dbReference type="NCBI Taxonomy" id="2807512"/>
    <lineage>
        <taxon>Bacteria</taxon>
        <taxon>Pseudomonadati</taxon>
        <taxon>Planctomycetota</taxon>
        <taxon>Phycisphaerae</taxon>
        <taxon>Tepidisphaerales</taxon>
        <taxon>Tepidisphaeraceae</taxon>
        <taxon>Humisphaera</taxon>
    </lineage>
</organism>
<feature type="signal peptide" evidence="1">
    <location>
        <begin position="1"/>
        <end position="20"/>
    </location>
</feature>
<protein>
    <recommendedName>
        <fullName evidence="4">Lipoprotein</fullName>
    </recommendedName>
</protein>
<gene>
    <name evidence="2" type="ORF">IPV69_25490</name>
</gene>
<evidence type="ECO:0000313" key="3">
    <source>
        <dbReference type="Proteomes" id="UP000593765"/>
    </source>
</evidence>
<dbReference type="RefSeq" id="WP_206292551.1">
    <property type="nucleotide sequence ID" value="NZ_CP063458.1"/>
</dbReference>